<comment type="caution">
    <text evidence="4">The sequence shown here is derived from an EMBL/GenBank/DDBJ whole genome shotgun (WGS) entry which is preliminary data.</text>
</comment>
<protein>
    <submittedName>
        <fullName evidence="4">FecR family protein</fullName>
    </submittedName>
</protein>
<dbReference type="Pfam" id="PF16344">
    <property type="entry name" value="FecR_C"/>
    <property type="match status" value="1"/>
</dbReference>
<keyword evidence="5" id="KW-1185">Reference proteome</keyword>
<name>A0A4Q0XN12_9FLAO</name>
<dbReference type="Proteomes" id="UP000289792">
    <property type="component" value="Unassembled WGS sequence"/>
</dbReference>
<dbReference type="Gene3D" id="3.55.50.30">
    <property type="match status" value="1"/>
</dbReference>
<reference evidence="4 5" key="1">
    <citation type="submission" date="2019-01" db="EMBL/GenBank/DDBJ databases">
        <title>Genome sequence of the Antarctic species Gelidibacter gilvus ACAM 158(T).</title>
        <authorList>
            <person name="Bowman J.P."/>
        </authorList>
    </citation>
    <scope>NUCLEOTIDE SEQUENCE [LARGE SCALE GENOMIC DNA]</scope>
    <source>
        <strain evidence="4 5">IC158</strain>
    </source>
</reference>
<gene>
    <name evidence="4" type="ORF">ESZ48_02870</name>
</gene>
<evidence type="ECO:0000313" key="5">
    <source>
        <dbReference type="Proteomes" id="UP000289792"/>
    </source>
</evidence>
<dbReference type="GO" id="GO:0016989">
    <property type="term" value="F:sigma factor antagonist activity"/>
    <property type="evidence" value="ECO:0007669"/>
    <property type="project" value="TreeGrafter"/>
</dbReference>
<dbReference type="EMBL" id="SDDZ01000001">
    <property type="protein sequence ID" value="RXJ52651.1"/>
    <property type="molecule type" value="Genomic_DNA"/>
</dbReference>
<feature type="domain" description="FecR protein" evidence="2">
    <location>
        <begin position="179"/>
        <end position="268"/>
    </location>
</feature>
<dbReference type="InterPro" id="IPR006860">
    <property type="entry name" value="FecR"/>
</dbReference>
<dbReference type="InterPro" id="IPR032508">
    <property type="entry name" value="FecR_C"/>
</dbReference>
<keyword evidence="1" id="KW-1133">Transmembrane helix</keyword>
<dbReference type="PANTHER" id="PTHR30273">
    <property type="entry name" value="PERIPLASMIC SIGNAL SENSOR AND SIGMA FACTOR ACTIVATOR FECR-RELATED"/>
    <property type="match status" value="1"/>
</dbReference>
<evidence type="ECO:0000313" key="4">
    <source>
        <dbReference type="EMBL" id="RXJ52651.1"/>
    </source>
</evidence>
<proteinExistence type="predicted"/>
<dbReference type="InterPro" id="IPR012373">
    <property type="entry name" value="Ferrdict_sens_TM"/>
</dbReference>
<evidence type="ECO:0000259" key="3">
    <source>
        <dbReference type="Pfam" id="PF16344"/>
    </source>
</evidence>
<keyword evidence="1" id="KW-0812">Transmembrane</keyword>
<evidence type="ECO:0000259" key="2">
    <source>
        <dbReference type="Pfam" id="PF04773"/>
    </source>
</evidence>
<evidence type="ECO:0000256" key="1">
    <source>
        <dbReference type="SAM" id="Phobius"/>
    </source>
</evidence>
<dbReference type="PANTHER" id="PTHR30273:SF2">
    <property type="entry name" value="PROTEIN FECR"/>
    <property type="match status" value="1"/>
</dbReference>
<dbReference type="AlphaFoldDB" id="A0A4Q0XN12"/>
<keyword evidence="1" id="KW-0472">Membrane</keyword>
<feature type="domain" description="Protein FecR C-terminal" evidence="3">
    <location>
        <begin position="318"/>
        <end position="385"/>
    </location>
</feature>
<sequence length="392" mass="44755">MKEFNAKKIIVKYLANEASRIETEQLIDWVSSKKNEKIFKEFVKAQQLSDIAYGHSDTKTAFDDFLKQIHNFKHQSNYSIKRFVPYFKYAAVLVGILLSTVYFLKKESHVASFVEMKDQVTLELINGDKQYFNIDADKIIKTKTGYEVAIVENGVLTYAAQSTNSKNKPVQNILKVPYGKTFNVMLSDGSSILLNSGSTLKYPNVFIENEPREVFLEGEAFFKVSKASNSSFTVNSKNSITKVHGTEFNVSCYSEDDKTEIVLVEGSIGVKSNSSIKGKVDYQMMIPSQKASLSNNSEAIEITTVNIQKYISWKEGILTFENDKFETIQKTLERHYNVKIINNFHDIKNLRYNGTFKNDSIEKILNTIKTHTNFSFQRKCETITINNPKNPQ</sequence>
<dbReference type="RefSeq" id="WP_129015785.1">
    <property type="nucleotide sequence ID" value="NZ_SDDZ01000001.1"/>
</dbReference>
<dbReference type="Gene3D" id="2.60.120.1440">
    <property type="match status" value="1"/>
</dbReference>
<organism evidence="4 5">
    <name type="scientific">Gelidibacter gilvus</name>
    <dbReference type="NCBI Taxonomy" id="59602"/>
    <lineage>
        <taxon>Bacteria</taxon>
        <taxon>Pseudomonadati</taxon>
        <taxon>Bacteroidota</taxon>
        <taxon>Flavobacteriia</taxon>
        <taxon>Flavobacteriales</taxon>
        <taxon>Flavobacteriaceae</taxon>
        <taxon>Gelidibacter</taxon>
    </lineage>
</organism>
<feature type="transmembrane region" description="Helical" evidence="1">
    <location>
        <begin position="86"/>
        <end position="104"/>
    </location>
</feature>
<accession>A0A4Q0XN12</accession>
<dbReference type="Pfam" id="PF04773">
    <property type="entry name" value="FecR"/>
    <property type="match status" value="1"/>
</dbReference>
<dbReference type="OrthoDB" id="704021at2"/>